<dbReference type="GO" id="GO:0005525">
    <property type="term" value="F:GTP binding"/>
    <property type="evidence" value="ECO:0007669"/>
    <property type="project" value="InterPro"/>
</dbReference>
<dbReference type="eggNOG" id="COG3596">
    <property type="taxonomic scope" value="Bacteria"/>
</dbReference>
<dbReference type="OrthoDB" id="9255830at2"/>
<dbReference type="SUPFAM" id="SSF52540">
    <property type="entry name" value="P-loop containing nucleoside triphosphate hydrolases"/>
    <property type="match status" value="1"/>
</dbReference>
<dbReference type="EMBL" id="AGEI01000006">
    <property type="protein sequence ID" value="EHR35845.1"/>
    <property type="molecule type" value="Genomic_DNA"/>
</dbReference>
<dbReference type="InterPro" id="IPR005662">
    <property type="entry name" value="GTPase_Era-like"/>
</dbReference>
<dbReference type="GO" id="GO:0016020">
    <property type="term" value="C:membrane"/>
    <property type="evidence" value="ECO:0007669"/>
    <property type="project" value="UniProtKB-SubCell"/>
</dbReference>
<dbReference type="InterPro" id="IPR006073">
    <property type="entry name" value="GTP-bd"/>
</dbReference>
<dbReference type="GeneID" id="96998229"/>
<evidence type="ECO:0000256" key="4">
    <source>
        <dbReference type="ARBA" id="ARBA00023136"/>
    </source>
</evidence>
<evidence type="ECO:0000256" key="2">
    <source>
        <dbReference type="ARBA" id="ARBA00022692"/>
    </source>
</evidence>
<dbReference type="PANTHER" id="PTHR42698:SF1">
    <property type="entry name" value="GTPASE ERA, MITOCHONDRIAL"/>
    <property type="match status" value="1"/>
</dbReference>
<dbReference type="GO" id="GO:0043024">
    <property type="term" value="F:ribosomal small subunit binding"/>
    <property type="evidence" value="ECO:0007669"/>
    <property type="project" value="TreeGrafter"/>
</dbReference>
<keyword evidence="2" id="KW-0812">Transmembrane</keyword>
<gene>
    <name evidence="6" type="ORF">HMPREF9709_00204</name>
</gene>
<keyword evidence="3" id="KW-1133">Transmembrane helix</keyword>
<comment type="subcellular location">
    <subcellularLocation>
        <location evidence="1">Membrane</location>
        <topology evidence="1">Multi-pass membrane protein</topology>
    </subcellularLocation>
</comment>
<dbReference type="RefSeq" id="WP_005397088.1">
    <property type="nucleotide sequence ID" value="NZ_JH601088.1"/>
</dbReference>
<dbReference type="GO" id="GO:0019843">
    <property type="term" value="F:rRNA binding"/>
    <property type="evidence" value="ECO:0007669"/>
    <property type="project" value="TreeGrafter"/>
</dbReference>
<dbReference type="AlphaFoldDB" id="H3NLJ3"/>
<dbReference type="Proteomes" id="UP000004191">
    <property type="component" value="Unassembled WGS sequence"/>
</dbReference>
<evidence type="ECO:0000313" key="6">
    <source>
        <dbReference type="EMBL" id="EHR35845.1"/>
    </source>
</evidence>
<feature type="domain" description="G" evidence="5">
    <location>
        <begin position="29"/>
        <end position="155"/>
    </location>
</feature>
<dbReference type="Pfam" id="PF05128">
    <property type="entry name" value="DUF697"/>
    <property type="match status" value="1"/>
</dbReference>
<keyword evidence="7" id="KW-1185">Reference proteome</keyword>
<evidence type="ECO:0000259" key="5">
    <source>
        <dbReference type="Pfam" id="PF01926"/>
    </source>
</evidence>
<name>H3NLJ3_9FIRM</name>
<dbReference type="Pfam" id="PF01926">
    <property type="entry name" value="MMR_HSR1"/>
    <property type="match status" value="1"/>
</dbReference>
<evidence type="ECO:0000256" key="1">
    <source>
        <dbReference type="ARBA" id="ARBA00004141"/>
    </source>
</evidence>
<evidence type="ECO:0000256" key="3">
    <source>
        <dbReference type="ARBA" id="ARBA00022989"/>
    </source>
</evidence>
<organism evidence="6 7">
    <name type="scientific">Helcococcus kunzii ATCC 51366</name>
    <dbReference type="NCBI Taxonomy" id="883114"/>
    <lineage>
        <taxon>Bacteria</taxon>
        <taxon>Bacillati</taxon>
        <taxon>Bacillota</taxon>
        <taxon>Tissierellia</taxon>
        <taxon>Tissierellales</taxon>
        <taxon>Peptoniphilaceae</taxon>
        <taxon>Helcococcus</taxon>
    </lineage>
</organism>
<proteinExistence type="predicted"/>
<dbReference type="GO" id="GO:0000028">
    <property type="term" value="P:ribosomal small subunit assembly"/>
    <property type="evidence" value="ECO:0007669"/>
    <property type="project" value="TreeGrafter"/>
</dbReference>
<dbReference type="HOGENOM" id="CLU_052008_1_0_9"/>
<comment type="caution">
    <text evidence="6">The sequence shown here is derived from an EMBL/GenBank/DDBJ whole genome shotgun (WGS) entry which is preliminary data.</text>
</comment>
<dbReference type="InterPro" id="IPR021147">
    <property type="entry name" value="DUF697"/>
</dbReference>
<sequence length="387" mass="42505">MDNYDIKNVADKISEAISQEYSELEKLNVMVLGKTGVGKSTLINNMFNEKMAETGIGKPITKKMRKIEKKDFPLAIYDTPGLELGGENSMRELISEITSEINKGLKSADIKEMIHCIWYCVATPSHRFEQAEIDFLRNFLGETSKYNVPVILVLTQSYSKNDARELKLQIEKENLPLVNIISVLAEDYKIDNDFIIKSYGLNSLAELMYEVIPEEVKRTFITVQKANLELKKQKAKAAVKKAATAAAAIGAVPIPFSDATILVPEQNAMLARITTIFGIPLEKATIVAILSSTIGTSATTVLGRSVVSNILKFIPGAGSIAGGAISAATAATMTAALGEAYIVIMTMLVSGDINIEDLKSFEGKELIKNIFKKKLKNRKDEDEEEIE</sequence>
<dbReference type="InterPro" id="IPR027417">
    <property type="entry name" value="P-loop_NTPase"/>
</dbReference>
<dbReference type="CDD" id="cd00882">
    <property type="entry name" value="Ras_like_GTPase"/>
    <property type="match status" value="1"/>
</dbReference>
<dbReference type="eggNOG" id="COG3597">
    <property type="taxonomic scope" value="Bacteria"/>
</dbReference>
<dbReference type="PATRIC" id="fig|883114.3.peg.201"/>
<protein>
    <recommendedName>
        <fullName evidence="5">G domain-containing protein</fullName>
    </recommendedName>
</protein>
<keyword evidence="4" id="KW-0472">Membrane</keyword>
<evidence type="ECO:0000313" key="7">
    <source>
        <dbReference type="Proteomes" id="UP000004191"/>
    </source>
</evidence>
<reference evidence="6 7" key="1">
    <citation type="submission" date="2012-01" db="EMBL/GenBank/DDBJ databases">
        <title>The Genome Sequence of Helcococcus kunzii ATCC 51366.</title>
        <authorList>
            <consortium name="The Broad Institute Genome Sequencing Platform"/>
            <person name="Earl A."/>
            <person name="Ward D."/>
            <person name="Feldgarden M."/>
            <person name="Gevers D."/>
            <person name="Huys G."/>
            <person name="Young S.K."/>
            <person name="Zeng Q."/>
            <person name="Gargeya S."/>
            <person name="Fitzgerald M."/>
            <person name="Haas B."/>
            <person name="Abouelleil A."/>
            <person name="Alvarado L."/>
            <person name="Arachchi H.M."/>
            <person name="Berlin A."/>
            <person name="Chapman S.B."/>
            <person name="Gearin G."/>
            <person name="Goldberg J."/>
            <person name="Griggs A."/>
            <person name="Gujja S."/>
            <person name="Hansen M."/>
            <person name="Heiman D."/>
            <person name="Howarth C."/>
            <person name="Larimer J."/>
            <person name="Lui A."/>
            <person name="MacDonald P.J.P."/>
            <person name="McCowen C."/>
            <person name="Montmayeur A."/>
            <person name="Murphy C."/>
            <person name="Neiman D."/>
            <person name="Pearson M."/>
            <person name="Priest M."/>
            <person name="Roberts A."/>
            <person name="Saif S."/>
            <person name="Shea T."/>
            <person name="Sisk P."/>
            <person name="Stolte C."/>
            <person name="Sykes S."/>
            <person name="Wortman J."/>
            <person name="Nusbaum C."/>
            <person name="Birren B."/>
        </authorList>
    </citation>
    <scope>NUCLEOTIDE SEQUENCE [LARGE SCALE GENOMIC DNA]</scope>
    <source>
        <strain evidence="6 7">ATCC 51366</strain>
    </source>
</reference>
<dbReference type="PANTHER" id="PTHR42698">
    <property type="entry name" value="GTPASE ERA"/>
    <property type="match status" value="1"/>
</dbReference>
<dbReference type="Gene3D" id="3.40.50.300">
    <property type="entry name" value="P-loop containing nucleotide triphosphate hydrolases"/>
    <property type="match status" value="1"/>
</dbReference>
<accession>H3NLJ3</accession>
<dbReference type="STRING" id="883114.HMPREF9709_00204"/>